<gene>
    <name evidence="9" type="ORF">EV192_115167</name>
</gene>
<dbReference type="GO" id="GO:0005524">
    <property type="term" value="F:ATP binding"/>
    <property type="evidence" value="ECO:0007669"/>
    <property type="project" value="UniProtKB-KW"/>
</dbReference>
<dbReference type="PROSITE" id="PS00109">
    <property type="entry name" value="PROTEIN_KINASE_TYR"/>
    <property type="match status" value="1"/>
</dbReference>
<dbReference type="OrthoDB" id="9762169at2"/>
<evidence type="ECO:0000256" key="2">
    <source>
        <dbReference type="ARBA" id="ARBA00022527"/>
    </source>
</evidence>
<evidence type="ECO:0000259" key="8">
    <source>
        <dbReference type="PROSITE" id="PS50011"/>
    </source>
</evidence>
<accession>A0A4R2IWX9</accession>
<dbReference type="PANTHER" id="PTHR43289">
    <property type="entry name" value="MITOGEN-ACTIVATED PROTEIN KINASE KINASE KINASE 20-RELATED"/>
    <property type="match status" value="1"/>
</dbReference>
<evidence type="ECO:0000256" key="5">
    <source>
        <dbReference type="ARBA" id="ARBA00022777"/>
    </source>
</evidence>
<evidence type="ECO:0000256" key="4">
    <source>
        <dbReference type="ARBA" id="ARBA00022741"/>
    </source>
</evidence>
<keyword evidence="10" id="KW-1185">Reference proteome</keyword>
<comment type="caution">
    <text evidence="9">The sequence shown here is derived from an EMBL/GenBank/DDBJ whole genome shotgun (WGS) entry which is preliminary data.</text>
</comment>
<keyword evidence="5 9" id="KW-0418">Kinase</keyword>
<dbReference type="Gene3D" id="3.30.200.20">
    <property type="entry name" value="Phosphorylase Kinase, domain 1"/>
    <property type="match status" value="1"/>
</dbReference>
<feature type="compositionally biased region" description="Basic residues" evidence="7">
    <location>
        <begin position="368"/>
        <end position="381"/>
    </location>
</feature>
<evidence type="ECO:0000256" key="1">
    <source>
        <dbReference type="ARBA" id="ARBA00012513"/>
    </source>
</evidence>
<dbReference type="CDD" id="cd14014">
    <property type="entry name" value="STKc_PknB_like"/>
    <property type="match status" value="1"/>
</dbReference>
<keyword evidence="4" id="KW-0547">Nucleotide-binding</keyword>
<feature type="region of interest" description="Disordered" evidence="7">
    <location>
        <begin position="368"/>
        <end position="388"/>
    </location>
</feature>
<sequence>MSEESGIRVLAGRYRLITPLGSRMTRGWDLHLKRVVAVRVFPPPDGSDQVAARAAELVDLAHPGLVRVLDAGNADGEPFLVAEFIAGATLKARLTDGPLPAELVGPIGVQLAKALAYAHSHDVVHRDVSPGNILLGPGDEPYLAHLGIAETPTPAYMAPEQVEGAGPAPEADIYALGLVLLEALTGRTQYPGTDIASIRFRLTHPPTIPEDLPFAAALGVMTATDPAVRPDAAACADLLRGDSAKARRQTRTVLVAALAAAVVATTVMLIANSSGSHSPKPTEHDPLQQVVAAPLNTAPNIPYMNPTPSSQTQPVPPVEPPPERIAPTSQTPVTPPVNEFEQAMAPVQYQATDDDPTWLLAVLQHVREKHKVPPGQAKKHATGQGDDN</sequence>
<dbReference type="InterPro" id="IPR000719">
    <property type="entry name" value="Prot_kinase_dom"/>
</dbReference>
<evidence type="ECO:0000256" key="7">
    <source>
        <dbReference type="SAM" id="MobiDB-lite"/>
    </source>
</evidence>
<dbReference type="Gene3D" id="1.10.510.10">
    <property type="entry name" value="Transferase(Phosphotransferase) domain 1"/>
    <property type="match status" value="1"/>
</dbReference>
<feature type="compositionally biased region" description="Pro residues" evidence="7">
    <location>
        <begin position="314"/>
        <end position="324"/>
    </location>
</feature>
<evidence type="ECO:0000256" key="3">
    <source>
        <dbReference type="ARBA" id="ARBA00022679"/>
    </source>
</evidence>
<dbReference type="EC" id="2.7.11.1" evidence="1"/>
<feature type="region of interest" description="Disordered" evidence="7">
    <location>
        <begin position="305"/>
        <end position="333"/>
    </location>
</feature>
<dbReference type="InterPro" id="IPR011009">
    <property type="entry name" value="Kinase-like_dom_sf"/>
</dbReference>
<feature type="domain" description="Protein kinase" evidence="8">
    <location>
        <begin position="1"/>
        <end position="239"/>
    </location>
</feature>
<dbReference type="Pfam" id="PF00069">
    <property type="entry name" value="Pkinase"/>
    <property type="match status" value="1"/>
</dbReference>
<name>A0A4R2IWX9_9PSEU</name>
<dbReference type="AlphaFoldDB" id="A0A4R2IWX9"/>
<dbReference type="EMBL" id="SLWS01000015">
    <property type="protein sequence ID" value="TCO48946.1"/>
    <property type="molecule type" value="Genomic_DNA"/>
</dbReference>
<keyword evidence="2 9" id="KW-0723">Serine/threonine-protein kinase</keyword>
<organism evidence="9 10">
    <name type="scientific">Actinocrispum wychmicini</name>
    <dbReference type="NCBI Taxonomy" id="1213861"/>
    <lineage>
        <taxon>Bacteria</taxon>
        <taxon>Bacillati</taxon>
        <taxon>Actinomycetota</taxon>
        <taxon>Actinomycetes</taxon>
        <taxon>Pseudonocardiales</taxon>
        <taxon>Pseudonocardiaceae</taxon>
        <taxon>Actinocrispum</taxon>
    </lineage>
</organism>
<dbReference type="PANTHER" id="PTHR43289:SF6">
    <property type="entry name" value="SERINE_THREONINE-PROTEIN KINASE NEKL-3"/>
    <property type="match status" value="1"/>
</dbReference>
<dbReference type="RefSeq" id="WP_132125291.1">
    <property type="nucleotide sequence ID" value="NZ_SLWS01000015.1"/>
</dbReference>
<dbReference type="InterPro" id="IPR008266">
    <property type="entry name" value="Tyr_kinase_AS"/>
</dbReference>
<dbReference type="SUPFAM" id="SSF56112">
    <property type="entry name" value="Protein kinase-like (PK-like)"/>
    <property type="match status" value="1"/>
</dbReference>
<proteinExistence type="predicted"/>
<evidence type="ECO:0000256" key="6">
    <source>
        <dbReference type="ARBA" id="ARBA00022840"/>
    </source>
</evidence>
<reference evidence="9 10" key="1">
    <citation type="submission" date="2019-03" db="EMBL/GenBank/DDBJ databases">
        <title>Genomic Encyclopedia of Type Strains, Phase IV (KMG-IV): sequencing the most valuable type-strain genomes for metagenomic binning, comparative biology and taxonomic classification.</title>
        <authorList>
            <person name="Goeker M."/>
        </authorList>
    </citation>
    <scope>NUCLEOTIDE SEQUENCE [LARGE SCALE GENOMIC DNA]</scope>
    <source>
        <strain evidence="9 10">DSM 45934</strain>
    </source>
</reference>
<keyword evidence="6" id="KW-0067">ATP-binding</keyword>
<evidence type="ECO:0000313" key="10">
    <source>
        <dbReference type="Proteomes" id="UP000295680"/>
    </source>
</evidence>
<evidence type="ECO:0000313" key="9">
    <source>
        <dbReference type="EMBL" id="TCO48946.1"/>
    </source>
</evidence>
<protein>
    <recommendedName>
        <fullName evidence="1">non-specific serine/threonine protein kinase</fullName>
        <ecNumber evidence="1">2.7.11.1</ecNumber>
    </recommendedName>
</protein>
<keyword evidence="3" id="KW-0808">Transferase</keyword>
<dbReference type="GO" id="GO:0004674">
    <property type="term" value="F:protein serine/threonine kinase activity"/>
    <property type="evidence" value="ECO:0007669"/>
    <property type="project" value="UniProtKB-KW"/>
</dbReference>
<dbReference type="PROSITE" id="PS50011">
    <property type="entry name" value="PROTEIN_KINASE_DOM"/>
    <property type="match status" value="1"/>
</dbReference>
<dbReference type="Proteomes" id="UP000295680">
    <property type="component" value="Unassembled WGS sequence"/>
</dbReference>